<dbReference type="GO" id="GO:0005829">
    <property type="term" value="C:cytosol"/>
    <property type="evidence" value="ECO:0007669"/>
    <property type="project" value="TreeGrafter"/>
</dbReference>
<evidence type="ECO:0000313" key="1">
    <source>
        <dbReference type="EMBL" id="HJA04064.1"/>
    </source>
</evidence>
<dbReference type="SUPFAM" id="SSF56784">
    <property type="entry name" value="HAD-like"/>
    <property type="match status" value="1"/>
</dbReference>
<feature type="non-terminal residue" evidence="1">
    <location>
        <position position="1"/>
    </location>
</feature>
<proteinExistence type="predicted"/>
<dbReference type="InterPro" id="IPR036412">
    <property type="entry name" value="HAD-like_sf"/>
</dbReference>
<accession>A0A9D2KFW3</accession>
<reference evidence="1" key="2">
    <citation type="submission" date="2021-04" db="EMBL/GenBank/DDBJ databases">
        <authorList>
            <person name="Gilroy R."/>
        </authorList>
    </citation>
    <scope>NUCLEOTIDE SEQUENCE</scope>
    <source>
        <strain evidence="1">ChiHjej8B7-3636</strain>
    </source>
</reference>
<dbReference type="GO" id="GO:0016791">
    <property type="term" value="F:phosphatase activity"/>
    <property type="evidence" value="ECO:0007669"/>
    <property type="project" value="UniProtKB-ARBA"/>
</dbReference>
<sequence length="229" mass="23982">GIPVVFTTGRPLRWVEPLREFIGAHGIAIVSNGALTYDMRTNRAGRTHGIEAAPGLAVAAQISEALPGAQLALEFPDGIRVTPAFAQASPRDGAPCGELDALWTEPAIKLLVRDPSVPDEVLRDTVTATVGDRVTVTWSIPGLIEISASGITKAHALEGLCAELGVAATDVIAFGDMPNDLPMLAWAGTAYAVHDAHESVRAIADHEIPSCHDEGVAQTLARLFEGSAL</sequence>
<dbReference type="Gene3D" id="3.30.1240.10">
    <property type="match status" value="1"/>
</dbReference>
<dbReference type="Proteomes" id="UP000824220">
    <property type="component" value="Unassembled WGS sequence"/>
</dbReference>
<dbReference type="PANTHER" id="PTHR10000">
    <property type="entry name" value="PHOSPHOSERINE PHOSPHATASE"/>
    <property type="match status" value="1"/>
</dbReference>
<evidence type="ECO:0000313" key="2">
    <source>
        <dbReference type="Proteomes" id="UP000824220"/>
    </source>
</evidence>
<dbReference type="PANTHER" id="PTHR10000:SF8">
    <property type="entry name" value="HAD SUPERFAMILY HYDROLASE-LIKE, TYPE 3"/>
    <property type="match status" value="1"/>
</dbReference>
<comment type="caution">
    <text evidence="1">The sequence shown here is derived from an EMBL/GenBank/DDBJ whole genome shotgun (WGS) entry which is preliminary data.</text>
</comment>
<keyword evidence="1" id="KW-0378">Hydrolase</keyword>
<organism evidence="1 2">
    <name type="scientific">Candidatus Microbacterium stercoravium</name>
    <dbReference type="NCBI Taxonomy" id="2838697"/>
    <lineage>
        <taxon>Bacteria</taxon>
        <taxon>Bacillati</taxon>
        <taxon>Actinomycetota</taxon>
        <taxon>Actinomycetes</taxon>
        <taxon>Micrococcales</taxon>
        <taxon>Microbacteriaceae</taxon>
        <taxon>Microbacterium</taxon>
    </lineage>
</organism>
<reference evidence="1" key="1">
    <citation type="journal article" date="2021" name="PeerJ">
        <title>Extensive microbial diversity within the chicken gut microbiome revealed by metagenomics and culture.</title>
        <authorList>
            <person name="Gilroy R."/>
            <person name="Ravi A."/>
            <person name="Getino M."/>
            <person name="Pursley I."/>
            <person name="Horton D.L."/>
            <person name="Alikhan N.F."/>
            <person name="Baker D."/>
            <person name="Gharbi K."/>
            <person name="Hall N."/>
            <person name="Watson M."/>
            <person name="Adriaenssens E.M."/>
            <person name="Foster-Nyarko E."/>
            <person name="Jarju S."/>
            <person name="Secka A."/>
            <person name="Antonio M."/>
            <person name="Oren A."/>
            <person name="Chaudhuri R.R."/>
            <person name="La Ragione R."/>
            <person name="Hildebrand F."/>
            <person name="Pallen M.J."/>
        </authorList>
    </citation>
    <scope>NUCLEOTIDE SEQUENCE</scope>
    <source>
        <strain evidence="1">ChiHjej8B7-3636</strain>
    </source>
</reference>
<dbReference type="GO" id="GO:0000287">
    <property type="term" value="F:magnesium ion binding"/>
    <property type="evidence" value="ECO:0007669"/>
    <property type="project" value="TreeGrafter"/>
</dbReference>
<dbReference type="AlphaFoldDB" id="A0A9D2KFW3"/>
<gene>
    <name evidence="1" type="ORF">H9800_04315</name>
</gene>
<protein>
    <submittedName>
        <fullName evidence="1">HAD family hydrolase</fullName>
    </submittedName>
</protein>
<name>A0A9D2KFW3_9MICO</name>
<dbReference type="EMBL" id="DXAM01000057">
    <property type="protein sequence ID" value="HJA04064.1"/>
    <property type="molecule type" value="Genomic_DNA"/>
</dbReference>
<dbReference type="Pfam" id="PF08282">
    <property type="entry name" value="Hydrolase_3"/>
    <property type="match status" value="2"/>
</dbReference>
<dbReference type="InterPro" id="IPR023214">
    <property type="entry name" value="HAD_sf"/>
</dbReference>
<dbReference type="Gene3D" id="3.40.50.1000">
    <property type="entry name" value="HAD superfamily/HAD-like"/>
    <property type="match status" value="1"/>
</dbReference>